<keyword evidence="3" id="KW-1185">Reference proteome</keyword>
<dbReference type="InterPro" id="IPR028906">
    <property type="entry name" value="Tox-REase-2_dom"/>
</dbReference>
<dbReference type="RefSeq" id="WP_212516997.1">
    <property type="nucleotide sequence ID" value="NZ_JAGSOH010000009.1"/>
</dbReference>
<dbReference type="AlphaFoldDB" id="A0A941E7E6"/>
<protein>
    <recommendedName>
        <fullName evidence="1">Tox-REase-2 domain-containing protein</fullName>
    </recommendedName>
</protein>
<organism evidence="2 3">
    <name type="scientific">Actinospica acidithermotolerans</name>
    <dbReference type="NCBI Taxonomy" id="2828514"/>
    <lineage>
        <taxon>Bacteria</taxon>
        <taxon>Bacillati</taxon>
        <taxon>Actinomycetota</taxon>
        <taxon>Actinomycetes</taxon>
        <taxon>Catenulisporales</taxon>
        <taxon>Actinospicaceae</taxon>
        <taxon>Actinospica</taxon>
    </lineage>
</organism>
<dbReference type="Pfam" id="PF15646">
    <property type="entry name" value="Tox-REase-2"/>
    <property type="match status" value="1"/>
</dbReference>
<feature type="domain" description="Tox-REase-2" evidence="1">
    <location>
        <begin position="411"/>
        <end position="523"/>
    </location>
</feature>
<evidence type="ECO:0000259" key="1">
    <source>
        <dbReference type="Pfam" id="PF15646"/>
    </source>
</evidence>
<name>A0A941E7E6_9ACTN</name>
<proteinExistence type="predicted"/>
<accession>A0A941E7E6</accession>
<evidence type="ECO:0000313" key="2">
    <source>
        <dbReference type="EMBL" id="MBR7825842.1"/>
    </source>
</evidence>
<comment type="caution">
    <text evidence="2">The sequence shown here is derived from an EMBL/GenBank/DDBJ whole genome shotgun (WGS) entry which is preliminary data.</text>
</comment>
<dbReference type="Proteomes" id="UP000676325">
    <property type="component" value="Unassembled WGS sequence"/>
</dbReference>
<evidence type="ECO:0000313" key="3">
    <source>
        <dbReference type="Proteomes" id="UP000676325"/>
    </source>
</evidence>
<dbReference type="EMBL" id="JAGSOH010000009">
    <property type="protein sequence ID" value="MBR7825842.1"/>
    <property type="molecule type" value="Genomic_DNA"/>
</dbReference>
<gene>
    <name evidence="2" type="ORF">KDK95_05940</name>
</gene>
<sequence length="531" mass="53748">MNHIAMPFDGGGGYAVDPDLVFSASTGFLATKEFVFEIATGLAGDLSGTGGMAGGDKAGHAFAASYQPAAQSVIAGIDKAGQGMAAISSRLLTMAVNYLETENQISKSLGSSIDVSSGLSPDTSECEPTGAAAKLPEAVGEGQHSSIPVIGRFWPQGDTGRLRSAAQVWASAAHLIDEAQTNAGQHALPVIYECSGAAFTAFQKYAATVYTPNPHGGTDLSPSLPLLENLSAACRLLGKQCESYADAIDHCKHVIEGLATAAGLVTVGGILLSVFTFGGSDEGAGVADGAIASEAGAAAEALEAGEASSAAVAAVQEAEQIVAQLAAKLVVTGGIVAATALAGSTSASAATGSGSTGAGATGTAAGGGGLVGPIPPANPPAYPLYTAAQQKAAAAWIQTMPQRPANYGTAADQAYQVRVAGEPERNLTGADGSNVWADGYRPADGAIIDAKNVRNLGCSPRTLQGLQENSFATTMLTAKDSSELGRYQQAIANPNNHAQFLELDTNDPETVGYWQYLLAEQHVTSNVRYVP</sequence>
<reference evidence="2" key="1">
    <citation type="submission" date="2021-04" db="EMBL/GenBank/DDBJ databases">
        <title>Genome based classification of Actinospica acidithermotolerans sp. nov., an actinobacterium isolated from an Indonesian hot spring.</title>
        <authorList>
            <person name="Kusuma A.B."/>
            <person name="Putra K.E."/>
            <person name="Nafisah S."/>
            <person name="Loh J."/>
            <person name="Nouioui I."/>
            <person name="Goodfellow M."/>
        </authorList>
    </citation>
    <scope>NUCLEOTIDE SEQUENCE</scope>
    <source>
        <strain evidence="2">MGRD01-02</strain>
    </source>
</reference>